<dbReference type="Proteomes" id="UP000007721">
    <property type="component" value="Chromosome"/>
</dbReference>
<evidence type="ECO:0000256" key="2">
    <source>
        <dbReference type="ARBA" id="ARBA00023012"/>
    </source>
</evidence>
<dbReference type="Gene3D" id="1.10.287.110">
    <property type="entry name" value="DnaJ domain"/>
    <property type="match status" value="1"/>
</dbReference>
<evidence type="ECO:0000259" key="5">
    <source>
        <dbReference type="PROSITE" id="PS50076"/>
    </source>
</evidence>
<dbReference type="SMART" id="SM00028">
    <property type="entry name" value="TPR"/>
    <property type="match status" value="2"/>
</dbReference>
<name>B9M7G7_GEODF</name>
<accession>B9M7G7</accession>
<dbReference type="SMART" id="SM00448">
    <property type="entry name" value="REC"/>
    <property type="match status" value="1"/>
</dbReference>
<feature type="domain" description="J" evidence="5">
    <location>
        <begin position="425"/>
        <end position="496"/>
    </location>
</feature>
<evidence type="ECO:0000259" key="6">
    <source>
        <dbReference type="PROSITE" id="PS50110"/>
    </source>
</evidence>
<dbReference type="Pfam" id="PF13181">
    <property type="entry name" value="TPR_8"/>
    <property type="match status" value="2"/>
</dbReference>
<feature type="modified residue" description="4-aspartylphosphate" evidence="3">
    <location>
        <position position="53"/>
    </location>
</feature>
<reference evidence="7 8" key="1">
    <citation type="submission" date="2009-01" db="EMBL/GenBank/DDBJ databases">
        <title>Complete sequence of Geobacter sp. FRC-32.</title>
        <authorList>
            <consortium name="US DOE Joint Genome Institute"/>
            <person name="Lucas S."/>
            <person name="Copeland A."/>
            <person name="Lapidus A."/>
            <person name="Glavina del Rio T."/>
            <person name="Dalin E."/>
            <person name="Tice H."/>
            <person name="Bruce D."/>
            <person name="Goodwin L."/>
            <person name="Pitluck S."/>
            <person name="Saunders E."/>
            <person name="Brettin T."/>
            <person name="Detter J.C."/>
            <person name="Han C."/>
            <person name="Larimer F."/>
            <person name="Land M."/>
            <person name="Hauser L."/>
            <person name="Kyrpides N."/>
            <person name="Ovchinnikova G."/>
            <person name="Kostka J."/>
            <person name="Richardson P."/>
        </authorList>
    </citation>
    <scope>NUCLEOTIDE SEQUENCE [LARGE SCALE GENOMIC DNA]</scope>
    <source>
        <strain evidence="8">DSM 22248 / JCM 15807 / FRC-32</strain>
    </source>
</reference>
<keyword evidence="8" id="KW-1185">Reference proteome</keyword>
<evidence type="ECO:0000313" key="7">
    <source>
        <dbReference type="EMBL" id="ACM20255.1"/>
    </source>
</evidence>
<feature type="repeat" description="TPR" evidence="4">
    <location>
        <begin position="588"/>
        <end position="621"/>
    </location>
</feature>
<evidence type="ECO:0000256" key="1">
    <source>
        <dbReference type="ARBA" id="ARBA00022553"/>
    </source>
</evidence>
<dbReference type="SUPFAM" id="SSF46565">
    <property type="entry name" value="Chaperone J-domain"/>
    <property type="match status" value="1"/>
</dbReference>
<evidence type="ECO:0000313" key="8">
    <source>
        <dbReference type="Proteomes" id="UP000007721"/>
    </source>
</evidence>
<dbReference type="EMBL" id="CP001390">
    <property type="protein sequence ID" value="ACM20255.1"/>
    <property type="molecule type" value="Genomic_DNA"/>
</dbReference>
<dbReference type="AlphaFoldDB" id="B9M7G7"/>
<dbReference type="OrthoDB" id="7187989at2"/>
<keyword evidence="1 3" id="KW-0597">Phosphoprotein</keyword>
<dbReference type="InterPro" id="IPR001789">
    <property type="entry name" value="Sig_transdc_resp-reg_receiver"/>
</dbReference>
<feature type="repeat" description="TPR" evidence="4">
    <location>
        <begin position="514"/>
        <end position="547"/>
    </location>
</feature>
<keyword evidence="2" id="KW-0902">Two-component regulatory system</keyword>
<feature type="domain" description="Response regulatory" evidence="6">
    <location>
        <begin position="4"/>
        <end position="121"/>
    </location>
</feature>
<evidence type="ECO:0000256" key="4">
    <source>
        <dbReference type="PROSITE-ProRule" id="PRU00339"/>
    </source>
</evidence>
<dbReference type="PROSITE" id="PS50005">
    <property type="entry name" value="TPR"/>
    <property type="match status" value="2"/>
</dbReference>
<dbReference type="InterPro" id="IPR011990">
    <property type="entry name" value="TPR-like_helical_dom_sf"/>
</dbReference>
<dbReference type="PROSITE" id="PS50076">
    <property type="entry name" value="DNAJ_2"/>
    <property type="match status" value="1"/>
</dbReference>
<evidence type="ECO:0000256" key="3">
    <source>
        <dbReference type="PROSITE-ProRule" id="PRU00169"/>
    </source>
</evidence>
<gene>
    <name evidence="7" type="ordered locus">Geob_1898</name>
</gene>
<dbReference type="InterPro" id="IPR036869">
    <property type="entry name" value="J_dom_sf"/>
</dbReference>
<dbReference type="Gene3D" id="3.40.50.2300">
    <property type="match status" value="1"/>
</dbReference>
<dbReference type="GO" id="GO:0000160">
    <property type="term" value="P:phosphorelay signal transduction system"/>
    <property type="evidence" value="ECO:0007669"/>
    <property type="project" value="UniProtKB-KW"/>
</dbReference>
<organism evidence="7 8">
    <name type="scientific">Geotalea daltonii (strain DSM 22248 / JCM 15807 / FRC-32)</name>
    <name type="common">Geobacter daltonii</name>
    <dbReference type="NCBI Taxonomy" id="316067"/>
    <lineage>
        <taxon>Bacteria</taxon>
        <taxon>Pseudomonadati</taxon>
        <taxon>Thermodesulfobacteriota</taxon>
        <taxon>Desulfuromonadia</taxon>
        <taxon>Geobacterales</taxon>
        <taxon>Geobacteraceae</taxon>
        <taxon>Geotalea</taxon>
    </lineage>
</organism>
<dbReference type="STRING" id="316067.Geob_1898"/>
<dbReference type="InterPro" id="IPR019734">
    <property type="entry name" value="TPR_rpt"/>
</dbReference>
<dbReference type="PANTHER" id="PTHR44591">
    <property type="entry name" value="STRESS RESPONSE REGULATOR PROTEIN 1"/>
    <property type="match status" value="1"/>
</dbReference>
<dbReference type="SUPFAM" id="SSF52172">
    <property type="entry name" value="CheY-like"/>
    <property type="match status" value="1"/>
</dbReference>
<protein>
    <submittedName>
        <fullName evidence="7">Response regulator, TPR domain-containing</fullName>
    </submittedName>
</protein>
<dbReference type="InterPro" id="IPR011006">
    <property type="entry name" value="CheY-like_superfamily"/>
</dbReference>
<dbReference type="Gene3D" id="1.25.40.10">
    <property type="entry name" value="Tetratricopeptide repeat domain"/>
    <property type="match status" value="1"/>
</dbReference>
<proteinExistence type="predicted"/>
<dbReference type="HOGENOM" id="CLU_422597_0_0_7"/>
<dbReference type="RefSeq" id="WP_012646984.1">
    <property type="nucleotide sequence ID" value="NC_011979.1"/>
</dbReference>
<dbReference type="KEGG" id="geo:Geob_1898"/>
<dbReference type="CDD" id="cd00156">
    <property type="entry name" value="REC"/>
    <property type="match status" value="1"/>
</dbReference>
<dbReference type="SUPFAM" id="SSF48452">
    <property type="entry name" value="TPR-like"/>
    <property type="match status" value="1"/>
</dbReference>
<dbReference type="eggNOG" id="COG0745">
    <property type="taxonomic scope" value="Bacteria"/>
</dbReference>
<dbReference type="PROSITE" id="PS50110">
    <property type="entry name" value="RESPONSE_REGULATORY"/>
    <property type="match status" value="1"/>
</dbReference>
<dbReference type="InterPro" id="IPR001623">
    <property type="entry name" value="DnaJ_domain"/>
</dbReference>
<dbReference type="InterPro" id="IPR050595">
    <property type="entry name" value="Bact_response_regulator"/>
</dbReference>
<dbReference type="Pfam" id="PF00072">
    <property type="entry name" value="Response_reg"/>
    <property type="match status" value="1"/>
</dbReference>
<sequence>MTTRVLLAEDNAALAQMLQTFLAAQGMETIIAGTGTEAMRVLASSPVDLLLLDLKLPELSGVEVLQRLRKSPELASLPVIIMTGVYRGEKYALGAQKLGVRHYLEKPFSRQAFLNAVHSSLTDVQEIGEARNLFSKILGIHETGKSGTLSLPQGVRVIFLHGEPISFISKGERGFASFLTSTGKITVDDLNLFLSSGEGRLFFTHTGLLTYDDLVEESRLFLTAAIISALRETTGFSFREEPSPNTEFPLAPLSMPRLLCQAARENSIPFEGEQFIRVNGGKYPFRTSLFFRLTNLLTLRREEIDFLQQLAARRPLKELVAAAETPGEAAAFFYFLFAMGMLGFRDVPSADEEPDFVQRNLFNRPMEEVKTADEPAVGFDDLVEEVSETLELVVGTDGMAAPLSSEDINFEQTVQREYAGIQNKNYYEIFGLSQNTFSFNALKEAYFAKTRQYSPEKFMELSGTTMNIAQDILSHYANAYNTLSSVVAKERYDEMLNADTTLGLDGKQDDRLQARIQFQSGSVFMEMGEFENAEKALQDAYTLEPDNASHCALLALAIYRNPANRSSKASLEKAKMLLAKSLQIEKNAEAYALRGWMLMDEGREGLAEGEFQKALKINPKESNARKGLNMIAEKRETDKKGLFRKIFS</sequence>
<keyword evidence="4" id="KW-0802">TPR repeat</keyword>
<dbReference type="PANTHER" id="PTHR44591:SF14">
    <property type="entry name" value="PROTEIN PILG"/>
    <property type="match status" value="1"/>
</dbReference>